<keyword evidence="3" id="KW-0808">Transferase</keyword>
<dbReference type="Proteomes" id="UP001218218">
    <property type="component" value="Unassembled WGS sequence"/>
</dbReference>
<dbReference type="EMBL" id="JARIHO010000100">
    <property type="protein sequence ID" value="KAJ7304678.1"/>
    <property type="molecule type" value="Genomic_DNA"/>
</dbReference>
<dbReference type="PANTHER" id="PTHR24356">
    <property type="entry name" value="SERINE/THREONINE-PROTEIN KINASE"/>
    <property type="match status" value="1"/>
</dbReference>
<keyword evidence="6" id="KW-0067">ATP-binding</keyword>
<evidence type="ECO:0000256" key="4">
    <source>
        <dbReference type="ARBA" id="ARBA00022741"/>
    </source>
</evidence>
<dbReference type="InterPro" id="IPR011009">
    <property type="entry name" value="Kinase-like_dom_sf"/>
</dbReference>
<feature type="domain" description="Protein kinase" evidence="10">
    <location>
        <begin position="223"/>
        <end position="492"/>
    </location>
</feature>
<evidence type="ECO:0000313" key="12">
    <source>
        <dbReference type="Proteomes" id="UP001218218"/>
    </source>
</evidence>
<dbReference type="InterPro" id="IPR000719">
    <property type="entry name" value="Prot_kinase_dom"/>
</dbReference>
<dbReference type="AlphaFoldDB" id="A0AAD7E993"/>
<dbReference type="Gene3D" id="3.30.200.20">
    <property type="entry name" value="Phosphorylase Kinase, domain 1"/>
    <property type="match status" value="1"/>
</dbReference>
<keyword evidence="5 11" id="KW-0418">Kinase</keyword>
<dbReference type="InterPro" id="IPR050236">
    <property type="entry name" value="Ser_Thr_kinase_AGC"/>
</dbReference>
<evidence type="ECO:0000256" key="5">
    <source>
        <dbReference type="ARBA" id="ARBA00022777"/>
    </source>
</evidence>
<keyword evidence="12" id="KW-1185">Reference proteome</keyword>
<proteinExistence type="predicted"/>
<dbReference type="Pfam" id="PF00069">
    <property type="entry name" value="Pkinase"/>
    <property type="match status" value="1"/>
</dbReference>
<dbReference type="InterPro" id="IPR008266">
    <property type="entry name" value="Tyr_kinase_AS"/>
</dbReference>
<evidence type="ECO:0000256" key="8">
    <source>
        <dbReference type="ARBA" id="ARBA00048679"/>
    </source>
</evidence>
<evidence type="ECO:0000313" key="11">
    <source>
        <dbReference type="EMBL" id="KAJ7304678.1"/>
    </source>
</evidence>
<dbReference type="GO" id="GO:0005737">
    <property type="term" value="C:cytoplasm"/>
    <property type="evidence" value="ECO:0007669"/>
    <property type="project" value="TreeGrafter"/>
</dbReference>
<evidence type="ECO:0000256" key="6">
    <source>
        <dbReference type="ARBA" id="ARBA00022840"/>
    </source>
</evidence>
<dbReference type="GO" id="GO:0005634">
    <property type="term" value="C:nucleus"/>
    <property type="evidence" value="ECO:0007669"/>
    <property type="project" value="TreeGrafter"/>
</dbReference>
<name>A0AAD7E993_9AGAR</name>
<evidence type="ECO:0000256" key="2">
    <source>
        <dbReference type="ARBA" id="ARBA00022527"/>
    </source>
</evidence>
<evidence type="ECO:0000256" key="1">
    <source>
        <dbReference type="ARBA" id="ARBA00012513"/>
    </source>
</evidence>
<feature type="compositionally biased region" description="Polar residues" evidence="9">
    <location>
        <begin position="531"/>
        <end position="546"/>
    </location>
</feature>
<evidence type="ECO:0000256" key="3">
    <source>
        <dbReference type="ARBA" id="ARBA00022679"/>
    </source>
</evidence>
<dbReference type="EC" id="2.7.11.1" evidence="1"/>
<feature type="region of interest" description="Disordered" evidence="9">
    <location>
        <begin position="530"/>
        <end position="640"/>
    </location>
</feature>
<dbReference type="PANTHER" id="PTHR24356:SF1">
    <property type="entry name" value="SERINE_THREONINE-PROTEIN KINASE GREATWALL"/>
    <property type="match status" value="1"/>
</dbReference>
<dbReference type="PROSITE" id="PS00109">
    <property type="entry name" value="PROTEIN_KINASE_TYR"/>
    <property type="match status" value="1"/>
</dbReference>
<dbReference type="Gene3D" id="1.10.510.10">
    <property type="entry name" value="Transferase(Phosphotransferase) domain 1"/>
    <property type="match status" value="1"/>
</dbReference>
<evidence type="ECO:0000256" key="9">
    <source>
        <dbReference type="SAM" id="MobiDB-lite"/>
    </source>
</evidence>
<sequence>MGHTASDILALTKRKCDEDLQRLIAHVTAFLDNVLTNHDCALEIEDRLYLPATDLVTAAIDIDRKVDLRRIPKPAADYFQSFISLDTSKLVLCDILSIATAILAMPVESFSTQPTACQYFVKRIRDIGKTWEINPQWSGQKYYFHMLLAVSRFSRAVKWYWQAERYPERCLGSDDAESWSFFLSKSSSLDSKDPNDEIHGPRKPISLKSVAGDANAPESVKDFEIIRTLHRGGSKSVFLAKRISTSESFAVKVLEKADMFAKNETTIIRAKCTAILNQADSKFVGKIHFAFHSKTKVYLVKELLSQGDCGALIRSLGQIPEDTTRDYIFQIVHGLDYLHQQGIIHRDLCPENVLIDQAHCLKLTDFGLSQEAFLNRNIGTSSGQLTGHFARSVHYLTPEAVLGLQEDDIGIDWWAVGIITYEFIYGVTPFQAEALELVFQKILLGRIDWNWSSTFVPSVVARDFIRSLLDADSAIARYKSRGGEGVKAHSFFDNVCRNTSIAGYTADYATSSSPPVAMSHRPVDYVLKKPNTPNIGLSTVPRQTLSDRFPAKSGVLKRPMPLTLTHRRSSQESHIDISPSSRRRSSSGRSTPSSAGPGLRRRTSSRNSSDDRGSAWLSGYTTADSDPESEASSYVSPLPSTHSQIEFDVPSYDLPSHQTLLNDLARSNFLVVSV</sequence>
<comment type="caution">
    <text evidence="11">The sequence shown here is derived from an EMBL/GenBank/DDBJ whole genome shotgun (WGS) entry which is preliminary data.</text>
</comment>
<feature type="compositionally biased region" description="Low complexity" evidence="9">
    <location>
        <begin position="587"/>
        <end position="598"/>
    </location>
</feature>
<gene>
    <name evidence="11" type="ORF">DFH08DRAFT_51012</name>
</gene>
<evidence type="ECO:0000256" key="7">
    <source>
        <dbReference type="ARBA" id="ARBA00047899"/>
    </source>
</evidence>
<protein>
    <recommendedName>
        <fullName evidence="1">non-specific serine/threonine protein kinase</fullName>
        <ecNumber evidence="1">2.7.11.1</ecNumber>
    </recommendedName>
</protein>
<dbReference type="GO" id="GO:0005524">
    <property type="term" value="F:ATP binding"/>
    <property type="evidence" value="ECO:0007669"/>
    <property type="project" value="UniProtKB-KW"/>
</dbReference>
<keyword evidence="2" id="KW-0723">Serine/threonine-protein kinase</keyword>
<keyword evidence="4" id="KW-0547">Nucleotide-binding</keyword>
<comment type="catalytic activity">
    <reaction evidence="8">
        <text>L-seryl-[protein] + ATP = O-phospho-L-seryl-[protein] + ADP + H(+)</text>
        <dbReference type="Rhea" id="RHEA:17989"/>
        <dbReference type="Rhea" id="RHEA-COMP:9863"/>
        <dbReference type="Rhea" id="RHEA-COMP:11604"/>
        <dbReference type="ChEBI" id="CHEBI:15378"/>
        <dbReference type="ChEBI" id="CHEBI:29999"/>
        <dbReference type="ChEBI" id="CHEBI:30616"/>
        <dbReference type="ChEBI" id="CHEBI:83421"/>
        <dbReference type="ChEBI" id="CHEBI:456216"/>
        <dbReference type="EC" id="2.7.11.1"/>
    </reaction>
</comment>
<accession>A0AAD7E993</accession>
<dbReference type="GO" id="GO:0004674">
    <property type="term" value="F:protein serine/threonine kinase activity"/>
    <property type="evidence" value="ECO:0007669"/>
    <property type="project" value="UniProtKB-KW"/>
</dbReference>
<dbReference type="GO" id="GO:0035556">
    <property type="term" value="P:intracellular signal transduction"/>
    <property type="evidence" value="ECO:0007669"/>
    <property type="project" value="TreeGrafter"/>
</dbReference>
<reference evidence="11" key="1">
    <citation type="submission" date="2023-03" db="EMBL/GenBank/DDBJ databases">
        <title>Massive genome expansion in bonnet fungi (Mycena s.s.) driven by repeated elements and novel gene families across ecological guilds.</title>
        <authorList>
            <consortium name="Lawrence Berkeley National Laboratory"/>
            <person name="Harder C.B."/>
            <person name="Miyauchi S."/>
            <person name="Viragh M."/>
            <person name="Kuo A."/>
            <person name="Thoen E."/>
            <person name="Andreopoulos B."/>
            <person name="Lu D."/>
            <person name="Skrede I."/>
            <person name="Drula E."/>
            <person name="Henrissat B."/>
            <person name="Morin E."/>
            <person name="Kohler A."/>
            <person name="Barry K."/>
            <person name="LaButti K."/>
            <person name="Morin E."/>
            <person name="Salamov A."/>
            <person name="Lipzen A."/>
            <person name="Mereny Z."/>
            <person name="Hegedus B."/>
            <person name="Baldrian P."/>
            <person name="Stursova M."/>
            <person name="Weitz H."/>
            <person name="Taylor A."/>
            <person name="Grigoriev I.V."/>
            <person name="Nagy L.G."/>
            <person name="Martin F."/>
            <person name="Kauserud H."/>
        </authorList>
    </citation>
    <scope>NUCLEOTIDE SEQUENCE</scope>
    <source>
        <strain evidence="11">CBHHK002</strain>
    </source>
</reference>
<feature type="compositionally biased region" description="Polar residues" evidence="9">
    <location>
        <begin position="619"/>
        <end position="640"/>
    </location>
</feature>
<evidence type="ECO:0000259" key="10">
    <source>
        <dbReference type="PROSITE" id="PS50011"/>
    </source>
</evidence>
<organism evidence="11 12">
    <name type="scientific">Mycena albidolilacea</name>
    <dbReference type="NCBI Taxonomy" id="1033008"/>
    <lineage>
        <taxon>Eukaryota</taxon>
        <taxon>Fungi</taxon>
        <taxon>Dikarya</taxon>
        <taxon>Basidiomycota</taxon>
        <taxon>Agaricomycotina</taxon>
        <taxon>Agaricomycetes</taxon>
        <taxon>Agaricomycetidae</taxon>
        <taxon>Agaricales</taxon>
        <taxon>Marasmiineae</taxon>
        <taxon>Mycenaceae</taxon>
        <taxon>Mycena</taxon>
    </lineage>
</organism>
<dbReference type="SUPFAM" id="SSF56112">
    <property type="entry name" value="Protein kinase-like (PK-like)"/>
    <property type="match status" value="1"/>
</dbReference>
<dbReference type="PROSITE" id="PS50011">
    <property type="entry name" value="PROTEIN_KINASE_DOM"/>
    <property type="match status" value="1"/>
</dbReference>
<comment type="catalytic activity">
    <reaction evidence="7">
        <text>L-threonyl-[protein] + ATP = O-phospho-L-threonyl-[protein] + ADP + H(+)</text>
        <dbReference type="Rhea" id="RHEA:46608"/>
        <dbReference type="Rhea" id="RHEA-COMP:11060"/>
        <dbReference type="Rhea" id="RHEA-COMP:11605"/>
        <dbReference type="ChEBI" id="CHEBI:15378"/>
        <dbReference type="ChEBI" id="CHEBI:30013"/>
        <dbReference type="ChEBI" id="CHEBI:30616"/>
        <dbReference type="ChEBI" id="CHEBI:61977"/>
        <dbReference type="ChEBI" id="CHEBI:456216"/>
        <dbReference type="EC" id="2.7.11.1"/>
    </reaction>
</comment>